<dbReference type="Proteomes" id="UP000315540">
    <property type="component" value="Unassembled WGS sequence"/>
</dbReference>
<protein>
    <submittedName>
        <fullName evidence="1">Uncharacterized protein</fullName>
    </submittedName>
</protein>
<proteinExistence type="predicted"/>
<name>A0A504JH70_9FLAO</name>
<organism evidence="1 2">
    <name type="scientific">Aquimarina algicola</name>
    <dbReference type="NCBI Taxonomy" id="2589995"/>
    <lineage>
        <taxon>Bacteria</taxon>
        <taxon>Pseudomonadati</taxon>
        <taxon>Bacteroidota</taxon>
        <taxon>Flavobacteriia</taxon>
        <taxon>Flavobacteriales</taxon>
        <taxon>Flavobacteriaceae</taxon>
        <taxon>Aquimarina</taxon>
    </lineage>
</organism>
<sequence length="106" mass="12782">MIRKLIQEHLVFTKDVYDYYFNDALKNGVLAVENDKGKAKLDMGIYYLNDIPKPNIKNDEVYTILWGLIQKYKAFSYTPHRFRDTPKYYEYEPESKTWEIYNRPSP</sequence>
<comment type="caution">
    <text evidence="1">The sequence shown here is derived from an EMBL/GenBank/DDBJ whole genome shotgun (WGS) entry which is preliminary data.</text>
</comment>
<accession>A0A504JH70</accession>
<evidence type="ECO:0000313" key="2">
    <source>
        <dbReference type="Proteomes" id="UP000315540"/>
    </source>
</evidence>
<dbReference type="AlphaFoldDB" id="A0A504JH70"/>
<evidence type="ECO:0000313" key="1">
    <source>
        <dbReference type="EMBL" id="TPN87138.1"/>
    </source>
</evidence>
<gene>
    <name evidence="1" type="ORF">FHK87_05975</name>
</gene>
<dbReference type="OrthoDB" id="1163878at2"/>
<dbReference type="RefSeq" id="WP_140591397.1">
    <property type="nucleotide sequence ID" value="NZ_VFWZ01000002.1"/>
</dbReference>
<reference evidence="1 2" key="1">
    <citation type="submission" date="2019-06" db="EMBL/GenBank/DDBJ databases">
        <authorList>
            <person name="Meng X."/>
        </authorList>
    </citation>
    <scope>NUCLEOTIDE SEQUENCE [LARGE SCALE GENOMIC DNA]</scope>
    <source>
        <strain evidence="1 2">M625</strain>
    </source>
</reference>
<dbReference type="EMBL" id="VFWZ01000002">
    <property type="protein sequence ID" value="TPN87138.1"/>
    <property type="molecule type" value="Genomic_DNA"/>
</dbReference>
<keyword evidence="2" id="KW-1185">Reference proteome</keyword>